<keyword evidence="5" id="KW-0234">DNA repair</keyword>
<evidence type="ECO:0000256" key="4">
    <source>
        <dbReference type="ARBA" id="ARBA00022763"/>
    </source>
</evidence>
<evidence type="ECO:0000256" key="6">
    <source>
        <dbReference type="ARBA" id="ARBA00049348"/>
    </source>
</evidence>
<evidence type="ECO:0000256" key="5">
    <source>
        <dbReference type="ARBA" id="ARBA00023204"/>
    </source>
</evidence>
<evidence type="ECO:0000256" key="2">
    <source>
        <dbReference type="ARBA" id="ARBA00022603"/>
    </source>
</evidence>
<dbReference type="Proteomes" id="UP000000641">
    <property type="component" value="Chromosome"/>
</dbReference>
<gene>
    <name evidence="8" type="ordered locus">Tpen_0160</name>
</gene>
<dbReference type="NCBIfam" id="TIGR00589">
    <property type="entry name" value="ogt"/>
    <property type="match status" value="1"/>
</dbReference>
<dbReference type="PROSITE" id="PS00374">
    <property type="entry name" value="MGMT"/>
    <property type="match status" value="1"/>
</dbReference>
<dbReference type="AlphaFoldDB" id="A1RWJ0"/>
<keyword evidence="4" id="KW-0227">DNA damage</keyword>
<dbReference type="OrthoDB" id="372118at2157"/>
<comment type="catalytic activity">
    <reaction evidence="1">
        <text>a 4-O-methyl-thymidine in DNA + L-cysteinyl-[protein] = a thymidine in DNA + S-methyl-L-cysteinyl-[protein]</text>
        <dbReference type="Rhea" id="RHEA:53428"/>
        <dbReference type="Rhea" id="RHEA-COMP:10131"/>
        <dbReference type="Rhea" id="RHEA-COMP:10132"/>
        <dbReference type="Rhea" id="RHEA-COMP:13555"/>
        <dbReference type="Rhea" id="RHEA-COMP:13556"/>
        <dbReference type="ChEBI" id="CHEBI:29950"/>
        <dbReference type="ChEBI" id="CHEBI:82612"/>
        <dbReference type="ChEBI" id="CHEBI:137386"/>
        <dbReference type="ChEBI" id="CHEBI:137387"/>
        <dbReference type="EC" id="2.1.1.63"/>
    </reaction>
</comment>
<proteinExistence type="predicted"/>
<dbReference type="KEGG" id="tpe:Tpen_0160"/>
<name>A1RWJ0_THEPD</name>
<dbReference type="InterPro" id="IPR036388">
    <property type="entry name" value="WH-like_DNA-bd_sf"/>
</dbReference>
<dbReference type="Gene3D" id="1.10.10.10">
    <property type="entry name" value="Winged helix-like DNA-binding domain superfamily/Winged helix DNA-binding domain"/>
    <property type="match status" value="1"/>
</dbReference>
<dbReference type="EnsemblBacteria" id="ABL77570">
    <property type="protein sequence ID" value="ABL77570"/>
    <property type="gene ID" value="Tpen_0160"/>
</dbReference>
<evidence type="ECO:0000313" key="9">
    <source>
        <dbReference type="Proteomes" id="UP000000641"/>
    </source>
</evidence>
<dbReference type="GO" id="GO:0032259">
    <property type="term" value="P:methylation"/>
    <property type="evidence" value="ECO:0007669"/>
    <property type="project" value="UniProtKB-KW"/>
</dbReference>
<dbReference type="SUPFAM" id="SSF46767">
    <property type="entry name" value="Methylated DNA-protein cysteine methyltransferase, C-terminal domain"/>
    <property type="match status" value="1"/>
</dbReference>
<dbReference type="PANTHER" id="PTHR10815:SF5">
    <property type="entry name" value="METHYLATED-DNA--PROTEIN-CYSTEINE METHYLTRANSFERASE"/>
    <property type="match status" value="1"/>
</dbReference>
<evidence type="ECO:0000256" key="1">
    <source>
        <dbReference type="ARBA" id="ARBA00001286"/>
    </source>
</evidence>
<dbReference type="Pfam" id="PF01035">
    <property type="entry name" value="DNA_binding_1"/>
    <property type="match status" value="1"/>
</dbReference>
<keyword evidence="2 8" id="KW-0489">Methyltransferase</keyword>
<evidence type="ECO:0000256" key="3">
    <source>
        <dbReference type="ARBA" id="ARBA00022679"/>
    </source>
</evidence>
<dbReference type="STRING" id="368408.Tpen_0160"/>
<dbReference type="GO" id="GO:0003908">
    <property type="term" value="F:methylated-DNA-[protein]-cysteine S-methyltransferase activity"/>
    <property type="evidence" value="ECO:0007669"/>
    <property type="project" value="UniProtKB-EC"/>
</dbReference>
<dbReference type="RefSeq" id="WP_011751835.1">
    <property type="nucleotide sequence ID" value="NC_008698.1"/>
</dbReference>
<keyword evidence="9" id="KW-1185">Reference proteome</keyword>
<protein>
    <submittedName>
        <fullName evidence="8">Methylated-DNA--protein-cysteine methyltransferase</fullName>
    </submittedName>
</protein>
<evidence type="ECO:0000259" key="7">
    <source>
        <dbReference type="Pfam" id="PF01035"/>
    </source>
</evidence>
<dbReference type="HOGENOM" id="CLU_000445_52_2_2"/>
<dbReference type="eggNOG" id="arCOG02724">
    <property type="taxonomic scope" value="Archaea"/>
</dbReference>
<reference evidence="9" key="1">
    <citation type="journal article" date="2008" name="J. Bacteriol.">
        <title>Genome sequence of Thermofilum pendens reveals an exceptional loss of biosynthetic pathways without genome reduction.</title>
        <authorList>
            <person name="Anderson I."/>
            <person name="Rodriguez J."/>
            <person name="Susanti D."/>
            <person name="Porat I."/>
            <person name="Reich C."/>
            <person name="Ulrich L.E."/>
            <person name="Elkins J.G."/>
            <person name="Mavromatis K."/>
            <person name="Lykidis A."/>
            <person name="Kim E."/>
            <person name="Thompson L.S."/>
            <person name="Nolan M."/>
            <person name="Land M."/>
            <person name="Copeland A."/>
            <person name="Lapidus A."/>
            <person name="Lucas S."/>
            <person name="Detter C."/>
            <person name="Zhulin I.B."/>
            <person name="Olsen G.J."/>
            <person name="Whitman W."/>
            <person name="Mukhopadhyay B."/>
            <person name="Bristow J."/>
            <person name="Kyrpides N."/>
        </authorList>
    </citation>
    <scope>NUCLEOTIDE SEQUENCE [LARGE SCALE GENOMIC DNA]</scope>
    <source>
        <strain evidence="9">DSM 2475 / Hrk 5</strain>
    </source>
</reference>
<dbReference type="GO" id="GO:0006281">
    <property type="term" value="P:DNA repair"/>
    <property type="evidence" value="ECO:0007669"/>
    <property type="project" value="UniProtKB-KW"/>
</dbReference>
<dbReference type="InterPro" id="IPR036217">
    <property type="entry name" value="MethylDNA_cys_MeTrfase_DNAb"/>
</dbReference>
<sequence>MVNIEASCFSTPIGELCGIVRGNVVLYLHRPLLLSGVTRGEFAERLRREIEEYFSGRRKSFSFRPLIRGSALRKKVFEEVLRIPYGSTITYGELAARVGSSPRAVGRVLSENRILLVIPCHRVVASKGVGGYAFGVEAKKYLLRLEASNR</sequence>
<dbReference type="PANTHER" id="PTHR10815">
    <property type="entry name" value="METHYLATED-DNA--PROTEIN-CYSTEINE METHYLTRANSFERASE"/>
    <property type="match status" value="1"/>
</dbReference>
<dbReference type="GeneID" id="4601269"/>
<dbReference type="InterPro" id="IPR001497">
    <property type="entry name" value="MethylDNA_cys_MeTrfase_AS"/>
</dbReference>
<keyword evidence="3" id="KW-0808">Transferase</keyword>
<dbReference type="CDD" id="cd06445">
    <property type="entry name" value="ATase"/>
    <property type="match status" value="1"/>
</dbReference>
<dbReference type="InterPro" id="IPR014048">
    <property type="entry name" value="MethylDNA_cys_MeTrfase_DNA-bd"/>
</dbReference>
<comment type="catalytic activity">
    <reaction evidence="6">
        <text>a 6-O-methyl-2'-deoxyguanosine in DNA + L-cysteinyl-[protein] = S-methyl-L-cysteinyl-[protein] + a 2'-deoxyguanosine in DNA</text>
        <dbReference type="Rhea" id="RHEA:24000"/>
        <dbReference type="Rhea" id="RHEA-COMP:10131"/>
        <dbReference type="Rhea" id="RHEA-COMP:10132"/>
        <dbReference type="Rhea" id="RHEA-COMP:11367"/>
        <dbReference type="Rhea" id="RHEA-COMP:11368"/>
        <dbReference type="ChEBI" id="CHEBI:29950"/>
        <dbReference type="ChEBI" id="CHEBI:82612"/>
        <dbReference type="ChEBI" id="CHEBI:85445"/>
        <dbReference type="ChEBI" id="CHEBI:85448"/>
        <dbReference type="EC" id="2.1.1.63"/>
    </reaction>
</comment>
<evidence type="ECO:0000313" key="8">
    <source>
        <dbReference type="EMBL" id="ABL77570.1"/>
    </source>
</evidence>
<feature type="domain" description="Methylated-DNA-[protein]-cysteine S-methyltransferase DNA binding" evidence="7">
    <location>
        <begin position="72"/>
        <end position="147"/>
    </location>
</feature>
<dbReference type="EMBL" id="CP000505">
    <property type="protein sequence ID" value="ABL77570.1"/>
    <property type="molecule type" value="Genomic_DNA"/>
</dbReference>
<organism evidence="8 9">
    <name type="scientific">Thermofilum pendens (strain DSM 2475 / Hrk 5)</name>
    <dbReference type="NCBI Taxonomy" id="368408"/>
    <lineage>
        <taxon>Archaea</taxon>
        <taxon>Thermoproteota</taxon>
        <taxon>Thermoprotei</taxon>
        <taxon>Thermofilales</taxon>
        <taxon>Thermofilaceae</taxon>
        <taxon>Thermofilum</taxon>
    </lineage>
</organism>
<accession>A1RWJ0</accession>